<dbReference type="PROSITE" id="PS00428">
    <property type="entry name" value="FTSW_RODA_SPOVE"/>
    <property type="match status" value="1"/>
</dbReference>
<organism evidence="19 20">
    <name type="scientific">Trueperella bonasi</name>
    <dbReference type="NCBI Taxonomy" id="312286"/>
    <lineage>
        <taxon>Bacteria</taxon>
        <taxon>Bacillati</taxon>
        <taxon>Actinomycetota</taxon>
        <taxon>Actinomycetes</taxon>
        <taxon>Actinomycetales</taxon>
        <taxon>Actinomycetaceae</taxon>
        <taxon>Trueperella</taxon>
    </lineage>
</organism>
<proteinExistence type="inferred from homology"/>
<dbReference type="Proteomes" id="UP001243212">
    <property type="component" value="Unassembled WGS sequence"/>
</dbReference>
<evidence type="ECO:0000256" key="10">
    <source>
        <dbReference type="ARBA" id="ARBA00032370"/>
    </source>
</evidence>
<feature type="transmembrane region" description="Helical" evidence="18">
    <location>
        <begin position="295"/>
        <end position="314"/>
    </location>
</feature>
<evidence type="ECO:0000256" key="8">
    <source>
        <dbReference type="ARBA" id="ARBA00022989"/>
    </source>
</evidence>
<feature type="transmembrane region" description="Helical" evidence="18">
    <location>
        <begin position="24"/>
        <end position="45"/>
    </location>
</feature>
<dbReference type="Pfam" id="PF01098">
    <property type="entry name" value="FTSW_RODA_SPOVE"/>
    <property type="match status" value="1"/>
</dbReference>
<comment type="pathway">
    <text evidence="2">Cell wall biogenesis; peptidoglycan biosynthesis.</text>
</comment>
<dbReference type="InterPro" id="IPR001182">
    <property type="entry name" value="FtsW/RodA"/>
</dbReference>
<protein>
    <recommendedName>
        <fullName evidence="13">Probable peptidoglycan glycosyltransferase FtsW</fullName>
        <ecNumber evidence="15">2.4.99.28</ecNumber>
    </recommendedName>
    <alternativeName>
        <fullName evidence="14">Cell division protein FtsW</fullName>
    </alternativeName>
    <alternativeName>
        <fullName evidence="11">Cell wall polymerase</fullName>
    </alternativeName>
    <alternativeName>
        <fullName evidence="10">Peptidoglycan polymerase</fullName>
    </alternativeName>
</protein>
<evidence type="ECO:0000256" key="17">
    <source>
        <dbReference type="ARBA" id="ARBA00049966"/>
    </source>
</evidence>
<keyword evidence="4" id="KW-0808">Transferase</keyword>
<keyword evidence="6" id="KW-0133">Cell shape</keyword>
<keyword evidence="19" id="KW-0132">Cell division</keyword>
<feature type="transmembrane region" description="Helical" evidence="18">
    <location>
        <begin position="208"/>
        <end position="225"/>
    </location>
</feature>
<name>A0ABT9NI58_9ACTO</name>
<keyword evidence="20" id="KW-1185">Reference proteome</keyword>
<evidence type="ECO:0000256" key="15">
    <source>
        <dbReference type="ARBA" id="ARBA00044770"/>
    </source>
</evidence>
<keyword evidence="19" id="KW-0131">Cell cycle</keyword>
<feature type="transmembrane region" description="Helical" evidence="18">
    <location>
        <begin position="98"/>
        <end position="117"/>
    </location>
</feature>
<comment type="caution">
    <text evidence="19">The sequence shown here is derived from an EMBL/GenBank/DDBJ whole genome shotgun (WGS) entry which is preliminary data.</text>
</comment>
<dbReference type="PANTHER" id="PTHR30474">
    <property type="entry name" value="CELL CYCLE PROTEIN"/>
    <property type="match status" value="1"/>
</dbReference>
<evidence type="ECO:0000256" key="2">
    <source>
        <dbReference type="ARBA" id="ARBA00004752"/>
    </source>
</evidence>
<reference evidence="19 20" key="1">
    <citation type="submission" date="2023-07" db="EMBL/GenBank/DDBJ databases">
        <title>Sequencing the genomes of 1000 actinobacteria strains.</title>
        <authorList>
            <person name="Klenk H.-P."/>
        </authorList>
    </citation>
    <scope>NUCLEOTIDE SEQUENCE [LARGE SCALE GENOMIC DNA]</scope>
    <source>
        <strain evidence="19 20">DSM 17163</strain>
    </source>
</reference>
<comment type="subcellular location">
    <subcellularLocation>
        <location evidence="1">Membrane</location>
        <topology evidence="1">Multi-pass membrane protein</topology>
    </subcellularLocation>
</comment>
<evidence type="ECO:0000256" key="14">
    <source>
        <dbReference type="ARBA" id="ARBA00041418"/>
    </source>
</evidence>
<gene>
    <name evidence="19" type="ORF">J2S70_001596</name>
</gene>
<keyword evidence="3" id="KW-0328">Glycosyltransferase</keyword>
<comment type="similarity">
    <text evidence="12">Belongs to the SEDS family. FtsW subfamily.</text>
</comment>
<evidence type="ECO:0000256" key="12">
    <source>
        <dbReference type="ARBA" id="ARBA00038053"/>
    </source>
</evidence>
<evidence type="ECO:0000256" key="4">
    <source>
        <dbReference type="ARBA" id="ARBA00022679"/>
    </source>
</evidence>
<feature type="transmembrane region" description="Helical" evidence="18">
    <location>
        <begin position="162"/>
        <end position="178"/>
    </location>
</feature>
<keyword evidence="8 18" id="KW-1133">Transmembrane helix</keyword>
<feature type="transmembrane region" description="Helical" evidence="18">
    <location>
        <begin position="361"/>
        <end position="384"/>
    </location>
</feature>
<evidence type="ECO:0000313" key="19">
    <source>
        <dbReference type="EMBL" id="MDP9807014.1"/>
    </source>
</evidence>
<dbReference type="InterPro" id="IPR018365">
    <property type="entry name" value="Cell_cycle_FtsW-rel_CS"/>
</dbReference>
<evidence type="ECO:0000256" key="7">
    <source>
        <dbReference type="ARBA" id="ARBA00022984"/>
    </source>
</evidence>
<dbReference type="RefSeq" id="WP_307683194.1">
    <property type="nucleotide sequence ID" value="NZ_JAUSQX010000001.1"/>
</dbReference>
<sequence length="411" mass="42944">MAAIDAKPLTENGRMRRDAVHQGLMVVLLSTAALVAIGLVMVFSATAPASIRVVDANPDQALFSVAIRQVISAIIGIVFGIILAVLPARIFNSSLAHGALGLGVLLQIGVLLQGGEGVGGNNNWLDIGPIAIQPSEFLKLAMVVWLAYMLSCLTLKEIRTPQMLVIPTLGFAAAIGVVALGGDLGTALIFAMIALGMFWIAGVRGKHLVFPILIGGFLGGILVVARPSRLRRVGDFFGDLVSLPDIHSPTQIEFAQFAFGSGGVTGVGIGAGKEKWWDLKEAHTDFIFAVVGEELGLLGVLAVIALFLALGWGLKQIAFNHPNRYGQLVTGGAAMWLCGQAFANMLVVAGLLPVFGVPLPFISYGGSSMIATLGMVGIVTGSALSVPGVKESFRVPSRLAHGARTLVRRNG</sequence>
<keyword evidence="9 18" id="KW-0472">Membrane</keyword>
<feature type="transmembrane region" description="Helical" evidence="18">
    <location>
        <begin position="65"/>
        <end position="86"/>
    </location>
</feature>
<evidence type="ECO:0000256" key="16">
    <source>
        <dbReference type="ARBA" id="ARBA00049902"/>
    </source>
</evidence>
<feature type="transmembrane region" description="Helical" evidence="18">
    <location>
        <begin position="184"/>
        <end position="201"/>
    </location>
</feature>
<evidence type="ECO:0000256" key="1">
    <source>
        <dbReference type="ARBA" id="ARBA00004141"/>
    </source>
</evidence>
<evidence type="ECO:0000256" key="3">
    <source>
        <dbReference type="ARBA" id="ARBA00022676"/>
    </source>
</evidence>
<evidence type="ECO:0000313" key="20">
    <source>
        <dbReference type="Proteomes" id="UP001243212"/>
    </source>
</evidence>
<keyword evidence="7" id="KW-0573">Peptidoglycan synthesis</keyword>
<feature type="transmembrane region" description="Helical" evidence="18">
    <location>
        <begin position="334"/>
        <end position="355"/>
    </location>
</feature>
<evidence type="ECO:0000256" key="6">
    <source>
        <dbReference type="ARBA" id="ARBA00022960"/>
    </source>
</evidence>
<dbReference type="EC" id="2.4.99.28" evidence="15"/>
<dbReference type="PANTHER" id="PTHR30474:SF2">
    <property type="entry name" value="PEPTIDOGLYCAN GLYCOSYLTRANSFERASE FTSW-RELATED"/>
    <property type="match status" value="1"/>
</dbReference>
<dbReference type="EMBL" id="JAUSQX010000001">
    <property type="protein sequence ID" value="MDP9807014.1"/>
    <property type="molecule type" value="Genomic_DNA"/>
</dbReference>
<evidence type="ECO:0000256" key="5">
    <source>
        <dbReference type="ARBA" id="ARBA00022692"/>
    </source>
</evidence>
<accession>A0ABT9NI58</accession>
<evidence type="ECO:0000256" key="18">
    <source>
        <dbReference type="SAM" id="Phobius"/>
    </source>
</evidence>
<evidence type="ECO:0000256" key="13">
    <source>
        <dbReference type="ARBA" id="ARBA00041185"/>
    </source>
</evidence>
<evidence type="ECO:0000256" key="11">
    <source>
        <dbReference type="ARBA" id="ARBA00033270"/>
    </source>
</evidence>
<comment type="function">
    <text evidence="17">Peptidoglycan polymerase that is essential for cell division.</text>
</comment>
<dbReference type="GO" id="GO:0051301">
    <property type="term" value="P:cell division"/>
    <property type="evidence" value="ECO:0007669"/>
    <property type="project" value="UniProtKB-KW"/>
</dbReference>
<comment type="catalytic activity">
    <reaction evidence="16">
        <text>[GlcNAc-(1-&gt;4)-Mur2Ac(oyl-L-Ala-gamma-D-Glu-L-Lys-D-Ala-D-Ala)](n)-di-trans,octa-cis-undecaprenyl diphosphate + beta-D-GlcNAc-(1-&gt;4)-Mur2Ac(oyl-L-Ala-gamma-D-Glu-L-Lys-D-Ala-D-Ala)-di-trans,octa-cis-undecaprenyl diphosphate = [GlcNAc-(1-&gt;4)-Mur2Ac(oyl-L-Ala-gamma-D-Glu-L-Lys-D-Ala-D-Ala)](n+1)-di-trans,octa-cis-undecaprenyl diphosphate + di-trans,octa-cis-undecaprenyl diphosphate + H(+)</text>
        <dbReference type="Rhea" id="RHEA:23708"/>
        <dbReference type="Rhea" id="RHEA-COMP:9602"/>
        <dbReference type="Rhea" id="RHEA-COMP:9603"/>
        <dbReference type="ChEBI" id="CHEBI:15378"/>
        <dbReference type="ChEBI" id="CHEBI:58405"/>
        <dbReference type="ChEBI" id="CHEBI:60033"/>
        <dbReference type="ChEBI" id="CHEBI:78435"/>
        <dbReference type="EC" id="2.4.99.28"/>
    </reaction>
</comment>
<keyword evidence="5 18" id="KW-0812">Transmembrane</keyword>
<evidence type="ECO:0000256" key="9">
    <source>
        <dbReference type="ARBA" id="ARBA00023136"/>
    </source>
</evidence>
<feature type="transmembrane region" description="Helical" evidence="18">
    <location>
        <begin position="137"/>
        <end position="155"/>
    </location>
</feature>